<dbReference type="EMBL" id="SPIA01000001">
    <property type="protein sequence ID" value="TFH69162.1"/>
    <property type="molecule type" value="Genomic_DNA"/>
</dbReference>
<name>A0A4Y8UL93_9GAMM</name>
<dbReference type="Gene3D" id="3.40.50.720">
    <property type="entry name" value="NAD(P)-binding Rossmann-like Domain"/>
    <property type="match status" value="1"/>
</dbReference>
<dbReference type="InterPro" id="IPR020904">
    <property type="entry name" value="Sc_DH/Rdtase_CS"/>
</dbReference>
<dbReference type="PANTHER" id="PTHR44196:SF1">
    <property type="entry name" value="DEHYDROGENASE_REDUCTASE SDR FAMILY MEMBER 7B"/>
    <property type="match status" value="1"/>
</dbReference>
<evidence type="ECO:0000256" key="1">
    <source>
        <dbReference type="ARBA" id="ARBA00006484"/>
    </source>
</evidence>
<dbReference type="GO" id="GO:0016020">
    <property type="term" value="C:membrane"/>
    <property type="evidence" value="ECO:0007669"/>
    <property type="project" value="TreeGrafter"/>
</dbReference>
<dbReference type="PRINTS" id="PR00081">
    <property type="entry name" value="GDHRDH"/>
</dbReference>
<evidence type="ECO:0000313" key="4">
    <source>
        <dbReference type="Proteomes" id="UP000298133"/>
    </source>
</evidence>
<keyword evidence="4" id="KW-1185">Reference proteome</keyword>
<proteinExistence type="inferred from homology"/>
<keyword evidence="2" id="KW-0560">Oxidoreductase</keyword>
<dbReference type="PROSITE" id="PS00061">
    <property type="entry name" value="ADH_SHORT"/>
    <property type="match status" value="1"/>
</dbReference>
<dbReference type="Proteomes" id="UP000298133">
    <property type="component" value="Unassembled WGS sequence"/>
</dbReference>
<dbReference type="InterPro" id="IPR036291">
    <property type="entry name" value="NAD(P)-bd_dom_sf"/>
</dbReference>
<evidence type="ECO:0000256" key="2">
    <source>
        <dbReference type="ARBA" id="ARBA00023002"/>
    </source>
</evidence>
<accession>A0A4Y8UL93</accession>
<comment type="caution">
    <text evidence="3">The sequence shown here is derived from an EMBL/GenBank/DDBJ whole genome shotgun (WGS) entry which is preliminary data.</text>
</comment>
<comment type="similarity">
    <text evidence="1">Belongs to the short-chain dehydrogenases/reductases (SDR) family.</text>
</comment>
<organism evidence="3 4">
    <name type="scientific">Gammaproteobacteria bacterium LSUCC0057</name>
    <dbReference type="NCBI Taxonomy" id="2559237"/>
    <lineage>
        <taxon>Bacteria</taxon>
        <taxon>Pseudomonadati</taxon>
        <taxon>Pseudomonadota</taxon>
        <taxon>Gammaproteobacteria</taxon>
        <taxon>Cellvibrionales</taxon>
        <taxon>Porticoccaceae</taxon>
        <taxon>SAR92 clade</taxon>
    </lineage>
</organism>
<dbReference type="PANTHER" id="PTHR44196">
    <property type="entry name" value="DEHYDROGENASE/REDUCTASE SDR FAMILY MEMBER 7B"/>
    <property type="match status" value="1"/>
</dbReference>
<dbReference type="SUPFAM" id="SSF51735">
    <property type="entry name" value="NAD(P)-binding Rossmann-fold domains"/>
    <property type="match status" value="1"/>
</dbReference>
<dbReference type="GO" id="GO:0016491">
    <property type="term" value="F:oxidoreductase activity"/>
    <property type="evidence" value="ECO:0007669"/>
    <property type="project" value="UniProtKB-KW"/>
</dbReference>
<dbReference type="Pfam" id="PF00106">
    <property type="entry name" value="adh_short"/>
    <property type="match status" value="1"/>
</dbReference>
<dbReference type="OrthoDB" id="335726at2"/>
<sequence length="257" mass="27469">MSAFPYKKTLVTGAGRGVGAALSRQLLARGSDLIALNRSPAPLDALLTELNQPERVSAVLADVSQFEQLERSLAAVLAEHDDIDLIILNAGLDLPQRITAFDWRIARSQIDTNLTANYVFLAALVPYLLARGGGRIALVSSLGSYAGCPYEHVYNASKAGTRMMLDGVRAELLDSSVEITGIYPGFITTQMLDENAFAVSQSNSPEEAATLILDGIAAGEDEIIFPQETAAMVAQLRGLGPRERAEVVRSLMAEPPA</sequence>
<evidence type="ECO:0000313" key="3">
    <source>
        <dbReference type="EMBL" id="TFH69162.1"/>
    </source>
</evidence>
<dbReference type="InterPro" id="IPR002347">
    <property type="entry name" value="SDR_fam"/>
</dbReference>
<reference evidence="3 4" key="1">
    <citation type="submission" date="2019-03" db="EMBL/GenBank/DDBJ databases">
        <title>Draft genome of Gammaproteobacteria bacterium LSUCC0057, a member of the SAR92 clade.</title>
        <authorList>
            <person name="Lanclos V.C."/>
            <person name="Doiron C."/>
            <person name="Henson M.W."/>
            <person name="Thrash J.C."/>
        </authorList>
    </citation>
    <scope>NUCLEOTIDE SEQUENCE [LARGE SCALE GENOMIC DNA]</scope>
    <source>
        <strain evidence="3 4">LSUCC0057</strain>
    </source>
</reference>
<gene>
    <name evidence="3" type="ORF">E3W66_04340</name>
</gene>
<dbReference type="AlphaFoldDB" id="A0A4Y8UL93"/>
<protein>
    <submittedName>
        <fullName evidence="3">SDR family NAD(P)-dependent oxidoreductase</fullName>
    </submittedName>
</protein>